<organism evidence="1">
    <name type="scientific">uncultured Caudovirales phage</name>
    <dbReference type="NCBI Taxonomy" id="2100421"/>
    <lineage>
        <taxon>Viruses</taxon>
        <taxon>Duplodnaviria</taxon>
        <taxon>Heunggongvirae</taxon>
        <taxon>Uroviricota</taxon>
        <taxon>Caudoviricetes</taxon>
        <taxon>Peduoviridae</taxon>
        <taxon>Maltschvirus</taxon>
        <taxon>Maltschvirus maltsch</taxon>
    </lineage>
</organism>
<accession>A0A6J5N2I8</accession>
<dbReference type="InterPro" id="IPR017686">
    <property type="entry name" value="Phg/plasmid-like_prot"/>
</dbReference>
<sequence length="331" mass="36691">MNNLMNLVTGNAPKAAEVSTVVNSEVVSEKQALIRLKTFELLDNTGLNWIVEKKPLFAQHTSDETLYVPTESFGIMRNDTQQHLGTVGKQYVPFQNYQLAETIIEATDSLGIETTRGGQLSKGSQVYLQSELPKEFIGKSDLRRFITSTNSHDGSSAISFGSSNVNIICTNTFHKANKELMRFRHTASAAERLTLAIQVFKNSIKADEQLMVGFKKMADLQLKDEAIERVLRSMFKLDGVTDASKINAQTKTRIDALAGSLSTSQAEQGNTIWALFNAVTRYTNHVAAPKEAAAKDYYLMSGKGYDTNLACYNELMRWVDENTAEIHAVTA</sequence>
<gene>
    <name evidence="1" type="ORF">UFOVP606_33</name>
</gene>
<evidence type="ECO:0000313" key="1">
    <source>
        <dbReference type="EMBL" id="CAB4152902.1"/>
    </source>
</evidence>
<name>A0A6J5N2I8_9CAUD</name>
<proteinExistence type="predicted"/>
<dbReference type="NCBIfam" id="TIGR03299">
    <property type="entry name" value="LGT_TIGR03299"/>
    <property type="match status" value="1"/>
</dbReference>
<reference evidence="1" key="1">
    <citation type="submission" date="2020-04" db="EMBL/GenBank/DDBJ databases">
        <authorList>
            <person name="Chiriac C."/>
            <person name="Salcher M."/>
            <person name="Ghai R."/>
            <person name="Kavagutti S V."/>
        </authorList>
    </citation>
    <scope>NUCLEOTIDE SEQUENCE</scope>
</reference>
<dbReference type="Pfam" id="PF06067">
    <property type="entry name" value="DUF932"/>
    <property type="match status" value="1"/>
</dbReference>
<dbReference type="EMBL" id="LR796585">
    <property type="protein sequence ID" value="CAB4152902.1"/>
    <property type="molecule type" value="Genomic_DNA"/>
</dbReference>
<protein>
    <submittedName>
        <fullName evidence="1">LGT_TIGR03299, phage/plasmid-like protein TIGR03299</fullName>
    </submittedName>
</protein>
<dbReference type="InterPro" id="IPR026325">
    <property type="entry name" value="DUF932"/>
</dbReference>